<dbReference type="Gene3D" id="3.20.20.140">
    <property type="entry name" value="Metal-dependent hydrolases"/>
    <property type="match status" value="1"/>
</dbReference>
<organism evidence="1 2">
    <name type="scientific">Paenibacillus forsythiae</name>
    <dbReference type="NCBI Taxonomy" id="365616"/>
    <lineage>
        <taxon>Bacteria</taxon>
        <taxon>Bacillati</taxon>
        <taxon>Bacillota</taxon>
        <taxon>Bacilli</taxon>
        <taxon>Bacillales</taxon>
        <taxon>Paenibacillaceae</taxon>
        <taxon>Paenibacillus</taxon>
    </lineage>
</organism>
<evidence type="ECO:0000313" key="1">
    <source>
        <dbReference type="EMBL" id="MDT3425850.1"/>
    </source>
</evidence>
<dbReference type="Pfam" id="PF01244">
    <property type="entry name" value="Peptidase_M19"/>
    <property type="match status" value="1"/>
</dbReference>
<dbReference type="InterPro" id="IPR032466">
    <property type="entry name" value="Metal_Hydrolase"/>
</dbReference>
<dbReference type="InterPro" id="IPR008257">
    <property type="entry name" value="Pept_M19"/>
</dbReference>
<dbReference type="Proteomes" id="UP001248709">
    <property type="component" value="Unassembled WGS sequence"/>
</dbReference>
<evidence type="ECO:0000313" key="2">
    <source>
        <dbReference type="Proteomes" id="UP001248709"/>
    </source>
</evidence>
<comment type="caution">
    <text evidence="1">The sequence shown here is derived from an EMBL/GenBank/DDBJ whole genome shotgun (WGS) entry which is preliminary data.</text>
</comment>
<sequence>MPNIVKRLVRRGYSDSDIAKVTGGNALRALREIWVK</sequence>
<gene>
    <name evidence="1" type="ORF">J2Z22_001369</name>
</gene>
<dbReference type="EMBL" id="JAUSUY010000004">
    <property type="protein sequence ID" value="MDT3425850.1"/>
    <property type="molecule type" value="Genomic_DNA"/>
</dbReference>
<proteinExistence type="predicted"/>
<protein>
    <submittedName>
        <fullName evidence="1">Microsomal dipeptidase-like Zn-dependent dipeptidase</fullName>
    </submittedName>
</protein>
<reference evidence="1 2" key="1">
    <citation type="submission" date="2023-07" db="EMBL/GenBank/DDBJ databases">
        <title>Genomic Encyclopedia of Type Strains, Phase IV (KMG-IV): sequencing the most valuable type-strain genomes for metagenomic binning, comparative biology and taxonomic classification.</title>
        <authorList>
            <person name="Goeker M."/>
        </authorList>
    </citation>
    <scope>NUCLEOTIDE SEQUENCE [LARGE SCALE GENOMIC DNA]</scope>
    <source>
        <strain evidence="1 2">T98</strain>
    </source>
</reference>
<accession>A0ABU3H835</accession>
<keyword evidence="2" id="KW-1185">Reference proteome</keyword>
<name>A0ABU3H835_9BACL</name>
<dbReference type="SUPFAM" id="SSF51556">
    <property type="entry name" value="Metallo-dependent hydrolases"/>
    <property type="match status" value="1"/>
</dbReference>